<accession>A0AAD6T3I6</accession>
<feature type="signal peptide" evidence="2">
    <location>
        <begin position="1"/>
        <end position="22"/>
    </location>
</feature>
<evidence type="ECO:0000256" key="1">
    <source>
        <dbReference type="SAM" id="MobiDB-lite"/>
    </source>
</evidence>
<reference evidence="3" key="1">
    <citation type="submission" date="2023-03" db="EMBL/GenBank/DDBJ databases">
        <title>Massive genome expansion in bonnet fungi (Mycena s.s.) driven by repeated elements and novel gene families across ecological guilds.</title>
        <authorList>
            <consortium name="Lawrence Berkeley National Laboratory"/>
            <person name="Harder C.B."/>
            <person name="Miyauchi S."/>
            <person name="Viragh M."/>
            <person name="Kuo A."/>
            <person name="Thoen E."/>
            <person name="Andreopoulos B."/>
            <person name="Lu D."/>
            <person name="Skrede I."/>
            <person name="Drula E."/>
            <person name="Henrissat B."/>
            <person name="Morin E."/>
            <person name="Kohler A."/>
            <person name="Barry K."/>
            <person name="LaButti K."/>
            <person name="Morin E."/>
            <person name="Salamov A."/>
            <person name="Lipzen A."/>
            <person name="Mereny Z."/>
            <person name="Hegedus B."/>
            <person name="Baldrian P."/>
            <person name="Stursova M."/>
            <person name="Weitz H."/>
            <person name="Taylor A."/>
            <person name="Grigoriev I.V."/>
            <person name="Nagy L.G."/>
            <person name="Martin F."/>
            <person name="Kauserud H."/>
        </authorList>
    </citation>
    <scope>NUCLEOTIDE SEQUENCE</scope>
    <source>
        <strain evidence="3">CBHHK200</strain>
    </source>
</reference>
<evidence type="ECO:0008006" key="5">
    <source>
        <dbReference type="Google" id="ProtNLM"/>
    </source>
</evidence>
<evidence type="ECO:0000256" key="2">
    <source>
        <dbReference type="SAM" id="SignalP"/>
    </source>
</evidence>
<evidence type="ECO:0000313" key="3">
    <source>
        <dbReference type="EMBL" id="KAJ7038655.1"/>
    </source>
</evidence>
<dbReference type="Proteomes" id="UP001218188">
    <property type="component" value="Unassembled WGS sequence"/>
</dbReference>
<sequence>MAHTLIMPAFYPILVLTPSSLALLSVTLVVNDSEARRAQVQFPNLGPEYHPMPTSERTDAEMDGMTSWGLYTPPRCAHTSGLFFPTFRFLCSPSAFFPPVRLRRPLLPCTTHSTHSRYSGVLRLRGEAVSAHRGPTASAPPRRVYPLHRLPNSRHSI</sequence>
<proteinExistence type="predicted"/>
<evidence type="ECO:0000313" key="4">
    <source>
        <dbReference type="Proteomes" id="UP001218188"/>
    </source>
</evidence>
<keyword evidence="4" id="KW-1185">Reference proteome</keyword>
<name>A0AAD6T3I6_9AGAR</name>
<dbReference type="EMBL" id="JARJCM010000030">
    <property type="protein sequence ID" value="KAJ7038655.1"/>
    <property type="molecule type" value="Genomic_DNA"/>
</dbReference>
<keyword evidence="2" id="KW-0732">Signal</keyword>
<comment type="caution">
    <text evidence="3">The sequence shown here is derived from an EMBL/GenBank/DDBJ whole genome shotgun (WGS) entry which is preliminary data.</text>
</comment>
<feature type="chain" id="PRO_5041911972" description="Secreted protein" evidence="2">
    <location>
        <begin position="23"/>
        <end position="157"/>
    </location>
</feature>
<organism evidence="3 4">
    <name type="scientific">Mycena alexandri</name>
    <dbReference type="NCBI Taxonomy" id="1745969"/>
    <lineage>
        <taxon>Eukaryota</taxon>
        <taxon>Fungi</taxon>
        <taxon>Dikarya</taxon>
        <taxon>Basidiomycota</taxon>
        <taxon>Agaricomycotina</taxon>
        <taxon>Agaricomycetes</taxon>
        <taxon>Agaricomycetidae</taxon>
        <taxon>Agaricales</taxon>
        <taxon>Marasmiineae</taxon>
        <taxon>Mycenaceae</taxon>
        <taxon>Mycena</taxon>
    </lineage>
</organism>
<feature type="region of interest" description="Disordered" evidence="1">
    <location>
        <begin position="130"/>
        <end position="157"/>
    </location>
</feature>
<protein>
    <recommendedName>
        <fullName evidence="5">Secreted protein</fullName>
    </recommendedName>
</protein>
<dbReference type="AlphaFoldDB" id="A0AAD6T3I6"/>
<gene>
    <name evidence="3" type="ORF">C8F04DRAFT_1088253</name>
</gene>